<reference evidence="1 2" key="1">
    <citation type="submission" date="2023-10" db="EMBL/GenBank/DDBJ databases">
        <authorList>
            <person name="Maclean D."/>
            <person name="Macfadyen A."/>
        </authorList>
    </citation>
    <scope>NUCLEOTIDE SEQUENCE [LARGE SCALE GENOMIC DNA]</scope>
</reference>
<dbReference type="CDD" id="cd05483">
    <property type="entry name" value="retropepsin_like_bacteria"/>
    <property type="match status" value="1"/>
</dbReference>
<dbReference type="Gene3D" id="2.40.70.10">
    <property type="entry name" value="Acid Proteases"/>
    <property type="match status" value="2"/>
</dbReference>
<sequence length="595" mass="65143">MFKARTVLLHTCVKSRAARQRLHVSASRAGEETAAILSRIQRAICISQPIPQQSAELRIKGHGMYLGMQCQWAIWYQPLNGAFIESIKSNQLSFKYGHPGCSRGRRPLQPSWAIEQDGLPKEYKLDDHEALLLTSWVRTSFFCNELAQQHLDIEHVTYSSDQGLEHEGLKDEKECQGPGPKVVVLRLRLNTGKLDAFLLVCAETWRPQQLSLRMCGQPELRTYQDWTKGRAVGVGDQGQALATNHDSTVMFPLRSSNDSGVYGRNTFTAEEFIWDYSQRSAEAFATPAWPMQPQDTHFSDAQDPGCCPAWWTASGHVLVSPSINNQGELGYFILDTGASGCVIGKEAADRLGLQRFGGMAVSGMAGRLESCFRRADSLQLGPVTISNCLFMEMDVGNLIRGAPGKVIGIVGYDIFRRSILTLPAPSTASRSGSEQVQLTMHNPASRHLYDASLQWQTVHMVSNLPHITVRLPGTDVGTGKREALLMVDLGASGIDIIFHSKAVKELGLQDLPKAGAIQLKGVGGAHAVAVTMRSSKMAYVEMGGATLHDVRCMLTEAAGGPDFSVHAHGTLCAGLLARCTTIFDFAHHRMACIQE</sequence>
<organism evidence="1 2">
    <name type="scientific">Coccomyxa viridis</name>
    <dbReference type="NCBI Taxonomy" id="1274662"/>
    <lineage>
        <taxon>Eukaryota</taxon>
        <taxon>Viridiplantae</taxon>
        <taxon>Chlorophyta</taxon>
        <taxon>core chlorophytes</taxon>
        <taxon>Trebouxiophyceae</taxon>
        <taxon>Trebouxiophyceae incertae sedis</taxon>
        <taxon>Coccomyxaceae</taxon>
        <taxon>Coccomyxa</taxon>
    </lineage>
</organism>
<proteinExistence type="predicted"/>
<dbReference type="InterPro" id="IPR021109">
    <property type="entry name" value="Peptidase_aspartic_dom_sf"/>
</dbReference>
<dbReference type="AlphaFoldDB" id="A0AAV1HW41"/>
<evidence type="ECO:0008006" key="3">
    <source>
        <dbReference type="Google" id="ProtNLM"/>
    </source>
</evidence>
<protein>
    <recommendedName>
        <fullName evidence="3">Peptidase A2 domain-containing protein</fullName>
    </recommendedName>
</protein>
<accession>A0AAV1HW41</accession>
<evidence type="ECO:0000313" key="2">
    <source>
        <dbReference type="Proteomes" id="UP001314263"/>
    </source>
</evidence>
<dbReference type="Proteomes" id="UP001314263">
    <property type="component" value="Unassembled WGS sequence"/>
</dbReference>
<comment type="caution">
    <text evidence="1">The sequence shown here is derived from an EMBL/GenBank/DDBJ whole genome shotgun (WGS) entry which is preliminary data.</text>
</comment>
<dbReference type="Pfam" id="PF13650">
    <property type="entry name" value="Asp_protease_2"/>
    <property type="match status" value="2"/>
</dbReference>
<dbReference type="EMBL" id="CAUYUE010000002">
    <property type="protein sequence ID" value="CAK0743066.1"/>
    <property type="molecule type" value="Genomic_DNA"/>
</dbReference>
<dbReference type="InterPro" id="IPR034122">
    <property type="entry name" value="Retropepsin-like_bacterial"/>
</dbReference>
<evidence type="ECO:0000313" key="1">
    <source>
        <dbReference type="EMBL" id="CAK0743066.1"/>
    </source>
</evidence>
<keyword evidence="2" id="KW-1185">Reference proteome</keyword>
<name>A0AAV1HW41_9CHLO</name>
<gene>
    <name evidence="1" type="ORF">CVIRNUC_001441</name>
</gene>